<dbReference type="RefSeq" id="WP_092860802.1">
    <property type="nucleotide sequence ID" value="NZ_FOQH01000006.1"/>
</dbReference>
<evidence type="ECO:0000256" key="1">
    <source>
        <dbReference type="SAM" id="MobiDB-lite"/>
    </source>
</evidence>
<reference evidence="2 3" key="1">
    <citation type="submission" date="2016-10" db="EMBL/GenBank/DDBJ databases">
        <authorList>
            <person name="de Groot N.N."/>
        </authorList>
    </citation>
    <scope>NUCLEOTIDE SEQUENCE [LARGE SCALE GENOMIC DNA]</scope>
    <source>
        <strain evidence="2 3">CGMCC 1.11030</strain>
    </source>
</reference>
<organism evidence="2 3">
    <name type="scientific">Albimonas pacifica</name>
    <dbReference type="NCBI Taxonomy" id="1114924"/>
    <lineage>
        <taxon>Bacteria</taxon>
        <taxon>Pseudomonadati</taxon>
        <taxon>Pseudomonadota</taxon>
        <taxon>Alphaproteobacteria</taxon>
        <taxon>Rhodobacterales</taxon>
        <taxon>Paracoccaceae</taxon>
        <taxon>Albimonas</taxon>
    </lineage>
</organism>
<evidence type="ECO:0000313" key="2">
    <source>
        <dbReference type="EMBL" id="SFI42761.1"/>
    </source>
</evidence>
<dbReference type="Proteomes" id="UP000199377">
    <property type="component" value="Unassembled WGS sequence"/>
</dbReference>
<feature type="compositionally biased region" description="Low complexity" evidence="1">
    <location>
        <begin position="283"/>
        <end position="296"/>
    </location>
</feature>
<accession>A0A1I3I4A0</accession>
<feature type="compositionally biased region" description="Pro residues" evidence="1">
    <location>
        <begin position="331"/>
        <end position="341"/>
    </location>
</feature>
<sequence>MAEARAARCRVRGPQGSAGRLTALAADALRTAPDPGGRLLLLRRLDLGLAAPRGAGGDPARAALARRADEALRRAALTAVHGGAPHAGAAGAVWFRDLAEARRLLLLRRARGAPTDAWFWRLAVPGAARGADPAPAAAAALLGEAARSAEAEQELARLLREAAGQGAAPALVALLLAARGGAAETPAAVGAAGPQAPSAAPTASVEAQAEARRLLDAAPEAVAGPLRRLLRRPPGTSAPPAWLRRAALLAAAPGLAAAPRRLETLAGALTLPAAPRGPERGPRAAPAVGGAGARADPAPPAPPGAPAAAPDRGRPARRTDGEATESDATPSPAPEPAPPPDAEVFSPSAGLLLAATPLRKAGFADWLAGRGDLAAAGFGPAFLWHLARVQARDAADPLLDCLAPWAGAPAADPGWARAWRRGLDSWLRRRAGRRLHDLAGRGGWLTWTEGRIEARYPAAAADLALRRRGLDADPGWVPWLGRSLRYRFDDAPAP</sequence>
<feature type="region of interest" description="Disordered" evidence="1">
    <location>
        <begin position="272"/>
        <end position="345"/>
    </location>
</feature>
<dbReference type="OrthoDB" id="5525274at2"/>
<dbReference type="EMBL" id="FOQH01000006">
    <property type="protein sequence ID" value="SFI42761.1"/>
    <property type="molecule type" value="Genomic_DNA"/>
</dbReference>
<gene>
    <name evidence="2" type="ORF">SAMN05216258_106331</name>
</gene>
<name>A0A1I3I4A0_9RHOB</name>
<proteinExistence type="predicted"/>
<protein>
    <submittedName>
        <fullName evidence="2">Uncharacterized protein</fullName>
    </submittedName>
</protein>
<keyword evidence="3" id="KW-1185">Reference proteome</keyword>
<feature type="compositionally biased region" description="Basic and acidic residues" evidence="1">
    <location>
        <begin position="311"/>
        <end position="321"/>
    </location>
</feature>
<dbReference type="STRING" id="1114924.SAMN05216258_106331"/>
<dbReference type="AlphaFoldDB" id="A0A1I3I4A0"/>
<evidence type="ECO:0000313" key="3">
    <source>
        <dbReference type="Proteomes" id="UP000199377"/>
    </source>
</evidence>